<dbReference type="InterPro" id="IPR050276">
    <property type="entry name" value="MshD_Acetyltransferase"/>
</dbReference>
<dbReference type="RefSeq" id="WP_107384279.1">
    <property type="nucleotide sequence ID" value="NZ_CP126540.1"/>
</dbReference>
<dbReference type="AlphaFoldDB" id="A0A2T4LUY9"/>
<keyword evidence="2" id="KW-0808">Transferase</keyword>
<sequence>MEFRYLKKGDVEAYRLLRLQSLQTDPTGFASTYQREIHLPIERFEDRIGMNERHFTMGVFDGEKLIGYATFYRETLEKIKHRGNLVGVYCDPQYRRRGFTQQLIQKMIDIVSEQGVVKTIGLSVLAENLSAIKLYEKLGFQRYGTEPKALYDGKRYYDEDLMVLFL</sequence>
<dbReference type="STRING" id="29382.BZ166_06645"/>
<feature type="domain" description="N-acetyltransferase" evidence="1">
    <location>
        <begin position="1"/>
        <end position="166"/>
    </location>
</feature>
<dbReference type="PANTHER" id="PTHR43617">
    <property type="entry name" value="L-AMINO ACID N-ACETYLTRANSFERASE"/>
    <property type="match status" value="1"/>
</dbReference>
<dbReference type="CDD" id="cd04301">
    <property type="entry name" value="NAT_SF"/>
    <property type="match status" value="1"/>
</dbReference>
<dbReference type="PROSITE" id="PS51186">
    <property type="entry name" value="GNAT"/>
    <property type="match status" value="1"/>
</dbReference>
<reference evidence="2 3" key="1">
    <citation type="journal article" date="2016" name="Front. Microbiol.">
        <title>Comprehensive Phylogenetic Analysis of Bovine Non-aureus Staphylococci Species Based on Whole-Genome Sequencing.</title>
        <authorList>
            <person name="Naushad S."/>
            <person name="Barkema H.W."/>
            <person name="Luby C."/>
            <person name="Condas L.A."/>
            <person name="Nobrega D.B."/>
            <person name="Carson D.A."/>
            <person name="De Buck J."/>
        </authorList>
    </citation>
    <scope>NUCLEOTIDE SEQUENCE [LARGE SCALE GENOMIC DNA]</scope>
    <source>
        <strain evidence="2 3">SNUC 3829</strain>
    </source>
</reference>
<evidence type="ECO:0000259" key="1">
    <source>
        <dbReference type="PROSITE" id="PS51186"/>
    </source>
</evidence>
<accession>A0A2T4LUY9</accession>
<evidence type="ECO:0000313" key="2">
    <source>
        <dbReference type="EMBL" id="PTF67173.1"/>
    </source>
</evidence>
<protein>
    <submittedName>
        <fullName evidence="2">GNAT family N-acetyltransferase</fullName>
    </submittedName>
</protein>
<dbReference type="Pfam" id="PF00583">
    <property type="entry name" value="Acetyltransf_1"/>
    <property type="match status" value="1"/>
</dbReference>
<dbReference type="PANTHER" id="PTHR43617:SF33">
    <property type="entry name" value="SPORE COAT POLYSACCHARIDE BIOSYNTHESIS PROTEIN SPSD"/>
    <property type="match status" value="1"/>
</dbReference>
<dbReference type="InterPro" id="IPR016181">
    <property type="entry name" value="Acyl_CoA_acyltransferase"/>
</dbReference>
<comment type="caution">
    <text evidence="2">The sequence shown here is derived from an EMBL/GenBank/DDBJ whole genome shotgun (WGS) entry which is preliminary data.</text>
</comment>
<dbReference type="InterPro" id="IPR000182">
    <property type="entry name" value="GNAT_dom"/>
</dbReference>
<organism evidence="2 3">
    <name type="scientific">Staphylococcus cohnii</name>
    <dbReference type="NCBI Taxonomy" id="29382"/>
    <lineage>
        <taxon>Bacteria</taxon>
        <taxon>Bacillati</taxon>
        <taxon>Bacillota</taxon>
        <taxon>Bacilli</taxon>
        <taxon>Bacillales</taxon>
        <taxon>Staphylococcaceae</taxon>
        <taxon>Staphylococcus</taxon>
        <taxon>Staphylococcus cohnii species complex</taxon>
    </lineage>
</organism>
<evidence type="ECO:0000313" key="3">
    <source>
        <dbReference type="Proteomes" id="UP000241208"/>
    </source>
</evidence>
<gene>
    <name evidence="2" type="ORF">BUY34_02410</name>
</gene>
<name>A0A2T4LUY9_9STAP</name>
<dbReference type="Gene3D" id="3.40.630.30">
    <property type="match status" value="1"/>
</dbReference>
<dbReference type="GO" id="GO:0016747">
    <property type="term" value="F:acyltransferase activity, transferring groups other than amino-acyl groups"/>
    <property type="evidence" value="ECO:0007669"/>
    <property type="project" value="InterPro"/>
</dbReference>
<dbReference type="Proteomes" id="UP000241208">
    <property type="component" value="Unassembled WGS sequence"/>
</dbReference>
<dbReference type="SUPFAM" id="SSF55729">
    <property type="entry name" value="Acyl-CoA N-acyltransferases (Nat)"/>
    <property type="match status" value="1"/>
</dbReference>
<dbReference type="EMBL" id="PYZR01000014">
    <property type="protein sequence ID" value="PTF67173.1"/>
    <property type="molecule type" value="Genomic_DNA"/>
</dbReference>
<proteinExistence type="predicted"/>